<dbReference type="RefSeq" id="WP_008847267.1">
    <property type="nucleotide sequence ID" value="NZ_AOJH01000021.1"/>
</dbReference>
<gene>
    <name evidence="11" type="ORF">C468_02514</name>
</gene>
<dbReference type="AlphaFoldDB" id="M0PD39"/>
<dbReference type="PANTHER" id="PTHR34448">
    <property type="entry name" value="AMINOPEPTIDASE"/>
    <property type="match status" value="1"/>
</dbReference>
<dbReference type="InterPro" id="IPR035097">
    <property type="entry name" value="M29_N-terminal"/>
</dbReference>
<evidence type="ECO:0000256" key="7">
    <source>
        <dbReference type="ARBA" id="ARBA00022723"/>
    </source>
</evidence>
<name>M0PD39_9EURY</name>
<organism evidence="11 12">
    <name type="scientific">Halorubrum kocurii JCM 14978</name>
    <dbReference type="NCBI Taxonomy" id="1230456"/>
    <lineage>
        <taxon>Archaea</taxon>
        <taxon>Methanobacteriati</taxon>
        <taxon>Methanobacteriota</taxon>
        <taxon>Stenosarchaea group</taxon>
        <taxon>Halobacteria</taxon>
        <taxon>Halobacteriales</taxon>
        <taxon>Haloferacaceae</taxon>
        <taxon>Halorubrum</taxon>
    </lineage>
</organism>
<comment type="caution">
    <text evidence="11">The sequence shown here is derived from an EMBL/GenBank/DDBJ whole genome shotgun (WGS) entry which is preliminary data.</text>
</comment>
<evidence type="ECO:0000313" key="11">
    <source>
        <dbReference type="EMBL" id="EMA68032.1"/>
    </source>
</evidence>
<evidence type="ECO:0000313" key="12">
    <source>
        <dbReference type="Proteomes" id="UP000011546"/>
    </source>
</evidence>
<evidence type="ECO:0000256" key="8">
    <source>
        <dbReference type="ARBA" id="ARBA00022801"/>
    </source>
</evidence>
<dbReference type="GO" id="GO:0008237">
    <property type="term" value="F:metallopeptidase activity"/>
    <property type="evidence" value="ECO:0007669"/>
    <property type="project" value="UniProtKB-KW"/>
</dbReference>
<dbReference type="Gene3D" id="3.40.1830.10">
    <property type="entry name" value="Thermophilic metalloprotease (M29)"/>
    <property type="match status" value="1"/>
</dbReference>
<dbReference type="OrthoDB" id="145069at2157"/>
<dbReference type="InterPro" id="IPR052170">
    <property type="entry name" value="M29_Exopeptidase"/>
</dbReference>
<keyword evidence="9" id="KW-0482">Metalloprotease</keyword>
<sequence length="403" mass="43107">MDERVREHAEVLVDWSARVEAGDDVVVSVAEDAHELGVAVAGALGERGANVTTLYGSAELSRAYLKGAEAGADDGRDGDGGDEDDGNGSDEDDGNESDADGVPDFDDDPAVERALFAAADAYLRIGGGRNTTATADVSSETRQAYAKARKGVREARMDTDWVSTVHPTRSLAQQAEMAYEEYREFVYDAVLRDWEALADEMASMKDALDDGETVRIVTERDDAPDTDIEMSIAGRTAVNSAASVAYDSHNLPSGEVFTAPYDTEGEAFFDVPMTIDATRVRGVHLVFEDGEVVDFSAGAGEDALASVLDTDPGARRLGELGIGMNRGIDRFTDSILFDEKMGDTVHLAVGRAYDACLPDGESGNDSAVHVDMISDVSADSRLEIDGEVVQRDGTFRWEDGFDG</sequence>
<evidence type="ECO:0000256" key="10">
    <source>
        <dbReference type="SAM" id="MobiDB-lite"/>
    </source>
</evidence>
<evidence type="ECO:0000256" key="5">
    <source>
        <dbReference type="ARBA" id="ARBA00022438"/>
    </source>
</evidence>
<dbReference type="PANTHER" id="PTHR34448:SF1">
    <property type="entry name" value="BLL6088 PROTEIN"/>
    <property type="match status" value="1"/>
</dbReference>
<dbReference type="GO" id="GO:0046872">
    <property type="term" value="F:metal ion binding"/>
    <property type="evidence" value="ECO:0007669"/>
    <property type="project" value="UniProtKB-KW"/>
</dbReference>
<keyword evidence="5 11" id="KW-0031">Aminopeptidase</keyword>
<dbReference type="GO" id="GO:0006508">
    <property type="term" value="P:proteolysis"/>
    <property type="evidence" value="ECO:0007669"/>
    <property type="project" value="UniProtKB-KW"/>
</dbReference>
<dbReference type="PATRIC" id="fig|1230456.3.peg.477"/>
<dbReference type="PRINTS" id="PR00919">
    <property type="entry name" value="THERMOPTASE"/>
</dbReference>
<proteinExistence type="inferred from homology"/>
<feature type="compositionally biased region" description="Acidic residues" evidence="10">
    <location>
        <begin position="80"/>
        <end position="108"/>
    </location>
</feature>
<protein>
    <submittedName>
        <fullName evidence="11">Peptidase M29 aminopeptidase II</fullName>
    </submittedName>
</protein>
<keyword evidence="12" id="KW-1185">Reference proteome</keyword>
<evidence type="ECO:0000256" key="4">
    <source>
        <dbReference type="ARBA" id="ARBA00008236"/>
    </source>
</evidence>
<evidence type="ECO:0000256" key="6">
    <source>
        <dbReference type="ARBA" id="ARBA00022670"/>
    </source>
</evidence>
<evidence type="ECO:0000256" key="9">
    <source>
        <dbReference type="ARBA" id="ARBA00023049"/>
    </source>
</evidence>
<accession>M0PD39</accession>
<comment type="cofactor">
    <cofactor evidence="1">
        <name>Co(2+)</name>
        <dbReference type="ChEBI" id="CHEBI:48828"/>
    </cofactor>
</comment>
<evidence type="ECO:0000256" key="1">
    <source>
        <dbReference type="ARBA" id="ARBA00001941"/>
    </source>
</evidence>
<dbReference type="SUPFAM" id="SSF144052">
    <property type="entry name" value="Thermophilic metalloprotease-like"/>
    <property type="match status" value="1"/>
</dbReference>
<dbReference type="Proteomes" id="UP000011546">
    <property type="component" value="Unassembled WGS sequence"/>
</dbReference>
<dbReference type="STRING" id="1230456.C468_02514"/>
<evidence type="ECO:0000256" key="2">
    <source>
        <dbReference type="ARBA" id="ARBA00001946"/>
    </source>
</evidence>
<comment type="cofactor">
    <cofactor evidence="2">
        <name>Mg(2+)</name>
        <dbReference type="ChEBI" id="CHEBI:18420"/>
    </cofactor>
</comment>
<dbReference type="Pfam" id="PF02073">
    <property type="entry name" value="Peptidase_M29"/>
    <property type="match status" value="1"/>
</dbReference>
<dbReference type="EMBL" id="AOJH01000021">
    <property type="protein sequence ID" value="EMA68032.1"/>
    <property type="molecule type" value="Genomic_DNA"/>
</dbReference>
<keyword evidence="8" id="KW-0378">Hydrolase</keyword>
<comment type="cofactor">
    <cofactor evidence="3">
        <name>Zn(2+)</name>
        <dbReference type="ChEBI" id="CHEBI:29105"/>
    </cofactor>
</comment>
<comment type="similarity">
    <text evidence="4">Belongs to the peptidase M29 family.</text>
</comment>
<keyword evidence="6" id="KW-0645">Protease</keyword>
<evidence type="ECO:0000256" key="3">
    <source>
        <dbReference type="ARBA" id="ARBA00001947"/>
    </source>
</evidence>
<feature type="region of interest" description="Disordered" evidence="10">
    <location>
        <begin position="70"/>
        <end position="108"/>
    </location>
</feature>
<dbReference type="GO" id="GO:0004177">
    <property type="term" value="F:aminopeptidase activity"/>
    <property type="evidence" value="ECO:0007669"/>
    <property type="project" value="UniProtKB-KW"/>
</dbReference>
<reference evidence="11 12" key="1">
    <citation type="journal article" date="2014" name="PLoS Genet.">
        <title>Phylogenetically driven sequencing of extremely halophilic archaea reveals strategies for static and dynamic osmo-response.</title>
        <authorList>
            <person name="Becker E.A."/>
            <person name="Seitzer P.M."/>
            <person name="Tritt A."/>
            <person name="Larsen D."/>
            <person name="Krusor M."/>
            <person name="Yao A.I."/>
            <person name="Wu D."/>
            <person name="Madern D."/>
            <person name="Eisen J.A."/>
            <person name="Darling A.E."/>
            <person name="Facciotti M.T."/>
        </authorList>
    </citation>
    <scope>NUCLEOTIDE SEQUENCE [LARGE SCALE GENOMIC DNA]</scope>
    <source>
        <strain evidence="11 12">JCM 14978</strain>
    </source>
</reference>
<keyword evidence="7" id="KW-0479">Metal-binding</keyword>
<dbReference type="InterPro" id="IPR000787">
    <property type="entry name" value="Peptidase_M29"/>
</dbReference>